<dbReference type="Gene3D" id="3.10.450.40">
    <property type="match status" value="1"/>
</dbReference>
<dbReference type="Pfam" id="PF10934">
    <property type="entry name" value="Sheath_initiator"/>
    <property type="match status" value="1"/>
</dbReference>
<accession>A0A919YPP1</accession>
<keyword evidence="2" id="KW-1185">Reference proteome</keyword>
<proteinExistence type="predicted"/>
<organism evidence="1 2">
    <name type="scientific">Paenibacillus montaniterrae</name>
    <dbReference type="NCBI Taxonomy" id="429341"/>
    <lineage>
        <taxon>Bacteria</taxon>
        <taxon>Bacillati</taxon>
        <taxon>Bacillota</taxon>
        <taxon>Bacilli</taxon>
        <taxon>Bacillales</taxon>
        <taxon>Paenibacillaceae</taxon>
        <taxon>Paenibacillus</taxon>
    </lineage>
</organism>
<evidence type="ECO:0000313" key="2">
    <source>
        <dbReference type="Proteomes" id="UP000683139"/>
    </source>
</evidence>
<sequence length="147" mass="16615">MFPVVNYEPDKEGSQQQGLGYVLKFDFEQRKFVFASGKPVGASYEDAIKQWIDMVLLSEQGKYKVYGDIDFGLSISQFIGRKDLPISTISSEVRRQVEEQLTKHSEIVSVDDFNFERQDNKAVITFSVQTVNGSLIEGLESEVLFSG</sequence>
<name>A0A919YPP1_9BACL</name>
<dbReference type="EMBL" id="BOSE01000006">
    <property type="protein sequence ID" value="GIP17758.1"/>
    <property type="molecule type" value="Genomic_DNA"/>
</dbReference>
<dbReference type="InterPro" id="IPR020288">
    <property type="entry name" value="Sheath_initiator"/>
</dbReference>
<comment type="caution">
    <text evidence="1">The sequence shown here is derived from an EMBL/GenBank/DDBJ whole genome shotgun (WGS) entry which is preliminary data.</text>
</comment>
<evidence type="ECO:0000313" key="1">
    <source>
        <dbReference type="EMBL" id="GIP17758.1"/>
    </source>
</evidence>
<dbReference type="Proteomes" id="UP000683139">
    <property type="component" value="Unassembled WGS sequence"/>
</dbReference>
<evidence type="ECO:0008006" key="3">
    <source>
        <dbReference type="Google" id="ProtNLM"/>
    </source>
</evidence>
<dbReference type="AlphaFoldDB" id="A0A919YPP1"/>
<gene>
    <name evidence="1" type="ORF">J40TS1_34000</name>
</gene>
<dbReference type="RefSeq" id="WP_213517405.1">
    <property type="nucleotide sequence ID" value="NZ_BOSE01000006.1"/>
</dbReference>
<protein>
    <recommendedName>
        <fullName evidence="3">DUF2634 domain-containing protein</fullName>
    </recommendedName>
</protein>
<reference evidence="1" key="1">
    <citation type="submission" date="2021-03" db="EMBL/GenBank/DDBJ databases">
        <title>Antimicrobial resistance genes in bacteria isolated from Japanese honey, and their potential for conferring macrolide and lincosamide resistance in the American foulbrood pathogen Paenibacillus larvae.</title>
        <authorList>
            <person name="Okamoto M."/>
            <person name="Kumagai M."/>
            <person name="Kanamori H."/>
            <person name="Takamatsu D."/>
        </authorList>
    </citation>
    <scope>NUCLEOTIDE SEQUENCE</scope>
    <source>
        <strain evidence="1">J40TS1</strain>
    </source>
</reference>